<keyword evidence="4" id="KW-1185">Reference proteome</keyword>
<evidence type="ECO:0000313" key="4">
    <source>
        <dbReference type="Proteomes" id="UP001226867"/>
    </source>
</evidence>
<reference evidence="3 4" key="1">
    <citation type="submission" date="2023-07" db="EMBL/GenBank/DDBJ databases">
        <title>Sorghum-associated microbial communities from plants grown in Nebraska, USA.</title>
        <authorList>
            <person name="Schachtman D."/>
        </authorList>
    </citation>
    <scope>NUCLEOTIDE SEQUENCE [LARGE SCALE GENOMIC DNA]</scope>
    <source>
        <strain evidence="3 4">DS1607</strain>
    </source>
</reference>
<evidence type="ECO:0000313" key="3">
    <source>
        <dbReference type="EMBL" id="MDP9902418.1"/>
    </source>
</evidence>
<protein>
    <submittedName>
        <fullName evidence="3">Uncharacterized protein</fullName>
    </submittedName>
</protein>
<dbReference type="EMBL" id="JAUSRO010000018">
    <property type="protein sequence ID" value="MDP9902418.1"/>
    <property type="molecule type" value="Genomic_DNA"/>
</dbReference>
<keyword evidence="2" id="KW-1133">Transmembrane helix</keyword>
<keyword evidence="2" id="KW-0812">Transmembrane</keyword>
<name>A0ABT9SF57_9BURK</name>
<gene>
    <name evidence="3" type="ORF">J2W36_004695</name>
</gene>
<feature type="transmembrane region" description="Helical" evidence="2">
    <location>
        <begin position="98"/>
        <end position="122"/>
    </location>
</feature>
<proteinExistence type="predicted"/>
<keyword evidence="1" id="KW-0175">Coiled coil</keyword>
<keyword evidence="2" id="KW-0472">Membrane</keyword>
<sequence length="124" mass="13164">MKTLLDALHAELLTDVQRLAAEVEELNLKLPAITADMRGSAGAVTAAADKTLSDFEAMGHALVKVIRQEVVVHRAESIKANDQAANATRGALGQFTKYFWLLIGLLGANSILLVGLTAVVALRS</sequence>
<dbReference type="Proteomes" id="UP001226867">
    <property type="component" value="Unassembled WGS sequence"/>
</dbReference>
<comment type="caution">
    <text evidence="3">The sequence shown here is derived from an EMBL/GenBank/DDBJ whole genome shotgun (WGS) entry which is preliminary data.</text>
</comment>
<accession>A0ABT9SF57</accession>
<dbReference type="RefSeq" id="WP_307692164.1">
    <property type="nucleotide sequence ID" value="NZ_JAUSRO010000018.1"/>
</dbReference>
<evidence type="ECO:0000256" key="1">
    <source>
        <dbReference type="SAM" id="Coils"/>
    </source>
</evidence>
<evidence type="ECO:0000256" key="2">
    <source>
        <dbReference type="SAM" id="Phobius"/>
    </source>
</evidence>
<feature type="coiled-coil region" evidence="1">
    <location>
        <begin position="9"/>
        <end position="36"/>
    </location>
</feature>
<organism evidence="3 4">
    <name type="scientific">Variovorax ginsengisoli</name>
    <dbReference type="NCBI Taxonomy" id="363844"/>
    <lineage>
        <taxon>Bacteria</taxon>
        <taxon>Pseudomonadati</taxon>
        <taxon>Pseudomonadota</taxon>
        <taxon>Betaproteobacteria</taxon>
        <taxon>Burkholderiales</taxon>
        <taxon>Comamonadaceae</taxon>
        <taxon>Variovorax</taxon>
    </lineage>
</organism>